<organism evidence="11 12">
    <name type="scientific">Chara braunii</name>
    <name type="common">Braun's stonewort</name>
    <dbReference type="NCBI Taxonomy" id="69332"/>
    <lineage>
        <taxon>Eukaryota</taxon>
        <taxon>Viridiplantae</taxon>
        <taxon>Streptophyta</taxon>
        <taxon>Charophyceae</taxon>
        <taxon>Charales</taxon>
        <taxon>Characeae</taxon>
        <taxon>Chara</taxon>
    </lineage>
</organism>
<feature type="coiled-coil region" evidence="8">
    <location>
        <begin position="380"/>
        <end position="410"/>
    </location>
</feature>
<keyword evidence="6" id="KW-0378">Hydrolase</keyword>
<dbReference type="PANTHER" id="PTHR24559">
    <property type="entry name" value="TRANSPOSON TY3-I GAG-POL POLYPROTEIN"/>
    <property type="match status" value="1"/>
</dbReference>
<dbReference type="SUPFAM" id="SSF50630">
    <property type="entry name" value="Acid proteases"/>
    <property type="match status" value="1"/>
</dbReference>
<keyword evidence="5" id="KW-0255">Endonuclease</keyword>
<feature type="region of interest" description="Disordered" evidence="9">
    <location>
        <begin position="832"/>
        <end position="861"/>
    </location>
</feature>
<evidence type="ECO:0000256" key="9">
    <source>
        <dbReference type="SAM" id="MobiDB-lite"/>
    </source>
</evidence>
<dbReference type="GO" id="GO:0006508">
    <property type="term" value="P:proteolysis"/>
    <property type="evidence" value="ECO:0007669"/>
    <property type="project" value="UniProtKB-KW"/>
</dbReference>
<dbReference type="GO" id="GO:0003964">
    <property type="term" value="F:RNA-directed DNA polymerase activity"/>
    <property type="evidence" value="ECO:0007669"/>
    <property type="project" value="UniProtKB-KW"/>
</dbReference>
<dbReference type="Gene3D" id="2.40.70.10">
    <property type="entry name" value="Acid Proteases"/>
    <property type="match status" value="1"/>
</dbReference>
<gene>
    <name evidence="11" type="ORF">CBR_g40567</name>
</gene>
<dbReference type="FunFam" id="3.10.10.10:FF:000007">
    <property type="entry name" value="Retrovirus-related Pol polyprotein from transposon 17.6-like Protein"/>
    <property type="match status" value="1"/>
</dbReference>
<keyword evidence="8" id="KW-0175">Coiled coil</keyword>
<keyword evidence="2" id="KW-0808">Transferase</keyword>
<dbReference type="PANTHER" id="PTHR24559:SF444">
    <property type="entry name" value="REVERSE TRANSCRIPTASE DOMAIN-CONTAINING PROTEIN"/>
    <property type="match status" value="1"/>
</dbReference>
<dbReference type="SUPFAM" id="SSF56672">
    <property type="entry name" value="DNA/RNA polymerases"/>
    <property type="match status" value="1"/>
</dbReference>
<dbReference type="EMBL" id="BFEA01000046">
    <property type="protein sequence ID" value="GBG64119.1"/>
    <property type="molecule type" value="Genomic_DNA"/>
</dbReference>
<feature type="domain" description="Reverse transcriptase" evidence="10">
    <location>
        <begin position="1249"/>
        <end position="1428"/>
    </location>
</feature>
<evidence type="ECO:0000259" key="10">
    <source>
        <dbReference type="PROSITE" id="PS50878"/>
    </source>
</evidence>
<keyword evidence="3" id="KW-0548">Nucleotidyltransferase</keyword>
<evidence type="ECO:0000313" key="11">
    <source>
        <dbReference type="EMBL" id="GBG64119.1"/>
    </source>
</evidence>
<evidence type="ECO:0000313" key="12">
    <source>
        <dbReference type="Proteomes" id="UP000265515"/>
    </source>
</evidence>
<keyword evidence="12" id="KW-1185">Reference proteome</keyword>
<evidence type="ECO:0000256" key="3">
    <source>
        <dbReference type="ARBA" id="ARBA00022695"/>
    </source>
</evidence>
<comment type="caution">
    <text evidence="11">The sequence shown here is derived from an EMBL/GenBank/DDBJ whole genome shotgun (WGS) entry which is preliminary data.</text>
</comment>
<dbReference type="InterPro" id="IPR043128">
    <property type="entry name" value="Rev_trsase/Diguanyl_cyclase"/>
</dbReference>
<dbReference type="OrthoDB" id="9908684at2759"/>
<evidence type="ECO:0000256" key="7">
    <source>
        <dbReference type="ARBA" id="ARBA00022918"/>
    </source>
</evidence>
<keyword evidence="1" id="KW-0645">Protease</keyword>
<dbReference type="Pfam" id="PF08284">
    <property type="entry name" value="RVP_2"/>
    <property type="match status" value="1"/>
</dbReference>
<feature type="region of interest" description="Disordered" evidence="9">
    <location>
        <begin position="896"/>
        <end position="928"/>
    </location>
</feature>
<dbReference type="InterPro" id="IPR053134">
    <property type="entry name" value="RNA-dir_DNA_polymerase"/>
</dbReference>
<reference evidence="11 12" key="1">
    <citation type="journal article" date="2018" name="Cell">
        <title>The Chara Genome: Secondary Complexity and Implications for Plant Terrestrialization.</title>
        <authorList>
            <person name="Nishiyama T."/>
            <person name="Sakayama H."/>
            <person name="Vries J.D."/>
            <person name="Buschmann H."/>
            <person name="Saint-Marcoux D."/>
            <person name="Ullrich K.K."/>
            <person name="Haas F.B."/>
            <person name="Vanderstraeten L."/>
            <person name="Becker D."/>
            <person name="Lang D."/>
            <person name="Vosolsobe S."/>
            <person name="Rombauts S."/>
            <person name="Wilhelmsson P.K.I."/>
            <person name="Janitza P."/>
            <person name="Kern R."/>
            <person name="Heyl A."/>
            <person name="Rumpler F."/>
            <person name="Villalobos L.I.A.C."/>
            <person name="Clay J.M."/>
            <person name="Skokan R."/>
            <person name="Toyoda A."/>
            <person name="Suzuki Y."/>
            <person name="Kagoshima H."/>
            <person name="Schijlen E."/>
            <person name="Tajeshwar N."/>
            <person name="Catarino B."/>
            <person name="Hetherington A.J."/>
            <person name="Saltykova A."/>
            <person name="Bonnot C."/>
            <person name="Breuninger H."/>
            <person name="Symeonidi A."/>
            <person name="Radhakrishnan G.V."/>
            <person name="Van Nieuwerburgh F."/>
            <person name="Deforce D."/>
            <person name="Chang C."/>
            <person name="Karol K.G."/>
            <person name="Hedrich R."/>
            <person name="Ulvskov P."/>
            <person name="Glockner G."/>
            <person name="Delwiche C.F."/>
            <person name="Petrasek J."/>
            <person name="Van de Peer Y."/>
            <person name="Friml J."/>
            <person name="Beilby M."/>
            <person name="Dolan L."/>
            <person name="Kohara Y."/>
            <person name="Sugano S."/>
            <person name="Fujiyama A."/>
            <person name="Delaux P.-M."/>
            <person name="Quint M."/>
            <person name="TheiBen G."/>
            <person name="Hagemann M."/>
            <person name="Harholt J."/>
            <person name="Dunand C."/>
            <person name="Zachgo S."/>
            <person name="Langdale J."/>
            <person name="Maumus F."/>
            <person name="Straeten D.V.D."/>
            <person name="Gould S.B."/>
            <person name="Rensing S.A."/>
        </authorList>
    </citation>
    <scope>NUCLEOTIDE SEQUENCE [LARGE SCALE GENOMIC DNA]</scope>
    <source>
        <strain evidence="11 12">S276</strain>
    </source>
</reference>
<dbReference type="Pfam" id="PF00078">
    <property type="entry name" value="RVT_1"/>
    <property type="match status" value="1"/>
</dbReference>
<feature type="compositionally biased region" description="Low complexity" evidence="9">
    <location>
        <begin position="909"/>
        <end position="925"/>
    </location>
</feature>
<accession>A0A388K268</accession>
<protein>
    <recommendedName>
        <fullName evidence="10">Reverse transcriptase domain-containing protein</fullName>
    </recommendedName>
</protein>
<keyword evidence="4" id="KW-0540">Nuclease</keyword>
<evidence type="ECO:0000256" key="8">
    <source>
        <dbReference type="SAM" id="Coils"/>
    </source>
</evidence>
<evidence type="ECO:0000256" key="6">
    <source>
        <dbReference type="ARBA" id="ARBA00022801"/>
    </source>
</evidence>
<evidence type="ECO:0000256" key="1">
    <source>
        <dbReference type="ARBA" id="ARBA00022670"/>
    </source>
</evidence>
<dbReference type="InterPro" id="IPR021109">
    <property type="entry name" value="Peptidase_aspartic_dom_sf"/>
</dbReference>
<dbReference type="Gramene" id="GBG64119">
    <property type="protein sequence ID" value="GBG64119"/>
    <property type="gene ID" value="CBR_g40567"/>
</dbReference>
<name>A0A388K268_CHABU</name>
<dbReference type="GO" id="GO:0008233">
    <property type="term" value="F:peptidase activity"/>
    <property type="evidence" value="ECO:0007669"/>
    <property type="project" value="UniProtKB-KW"/>
</dbReference>
<feature type="compositionally biased region" description="Low complexity" evidence="9">
    <location>
        <begin position="844"/>
        <end position="860"/>
    </location>
</feature>
<keyword evidence="7" id="KW-0695">RNA-directed DNA polymerase</keyword>
<dbReference type="CDD" id="cd00303">
    <property type="entry name" value="retropepsin_like"/>
    <property type="match status" value="1"/>
</dbReference>
<dbReference type="Gene3D" id="3.10.10.10">
    <property type="entry name" value="HIV Type 1 Reverse Transcriptase, subunit A, domain 1"/>
    <property type="match status" value="1"/>
</dbReference>
<evidence type="ECO:0000256" key="2">
    <source>
        <dbReference type="ARBA" id="ARBA00022679"/>
    </source>
</evidence>
<evidence type="ECO:0000256" key="4">
    <source>
        <dbReference type="ARBA" id="ARBA00022722"/>
    </source>
</evidence>
<dbReference type="CDD" id="cd01647">
    <property type="entry name" value="RT_LTR"/>
    <property type="match status" value="1"/>
</dbReference>
<dbReference type="Proteomes" id="UP000265515">
    <property type="component" value="Unassembled WGS sequence"/>
</dbReference>
<dbReference type="InterPro" id="IPR043502">
    <property type="entry name" value="DNA/RNA_pol_sf"/>
</dbReference>
<proteinExistence type="predicted"/>
<dbReference type="Gene3D" id="3.30.70.270">
    <property type="match status" value="1"/>
</dbReference>
<sequence>MSPKPFSGDRKKEEDLDTWVRTVPTYVRHKLTRPEQEIVVAASFLEGSAARWLNDLVQQQGYGEDFDAWAQAQTLEQFVRSVYNTWHDPQGAQKATDAINNLCSRRFKDVRELTNNVERLLVVPGVRFDQQVLLTDYLRCLLAEVRTKLVDEAYVEQHTFASFSKKALDIEAKLGTAHRASHDGRKRLPQDWKKKGLLMSVDHDGQTTKIDEFPDLGEFTEQDGASETSDGGVVAPIKEKARGIEKKKVGRQPIAAPGSIEYAIKYEQMLEKAVEHIKKSQDAMIASENKHRRPSNFQRYRNWGLLGAAPNKVMKMVSTIARPRLQDTSAVPRQQQRIPHQQAPAWSMLLRSHTTVMDQRPGEADEAYQARMLAWSTETKKRADDVAAAAKKKEEDAEQARLMAIEQQRQHDDAAARAVDEERHQRRKKIFTGEQALLTMAAEWRTEAENSKLEDSANKIALLSHLTDLLATCITQQEEIHSLDNSLAHVQNRLQRLEQPPAAAADASSSNTSDRLNALEMDVGSLKDGVQLQQTATQQLQQRICTTANISSSEPRETAPKFDGQDIFCDSMKTNPVPWFRKFELTLQLHDVKEHKHHAYLYSRSGGACQAWLDSLLSKYGVVANDLHTKISWDDLKAAWHKRFQVEPPETKAMDKLMVFEQGTLPSTDWIAEYQRLASVPDIQMGFKAIRHYFISRSWGACQAWLDNLLSKYGVVANDLHTKISWDDLKVAWHKRFQVEPPETKAMDKLMVLEQGTLPSTDWIAEYQRLTSVPDIQMGFKTIRHYFISRSCPTLSNALTHVEDTLTTTAELFDKAAQIIITNKEAKNLHAGLPIERQGQTGKLSTTESDSTTLSTPSEPVSSRVIGLHSEAHAEVDSPPLLLSFEDYAARLVPTPGTQAQGQEVCAVSSPSGNDDISSSSGSSRDSAREFNIEALDPLTSEDFAWLPLPTTGRMPGPQCAALSAHLHTYLSFYAPPTSPTDDKVAVGDILAYTTKVAREFRTHRYDDNNAPLMYVRIQVGQASCSASLDSGASRNFMSQSFMQRAGVGAQFWRKANPTAIKLADGKTQQLLDRYIEAVPVYFAPHACEPVTFDILDTDFDIILGMPWLASADHAVNFHRRTLSFRDPFGAEVACTIPLPHPSILCQVVTAKSFRATCAYQQPEEIGLCFLQTVAVADSSPTDLSSDPRVVRLLDEFADIFEPPTGVVPDRPISHEMILEAGVVPPKGCIYRMSEEELEVLRAQLDDLLAKGWIRPSSSPYGAPVLFVRKRNKDLRLCIDYRKLNAQTVKNAEPLPRIDDLLERLGGAKYFSKLDLKSRYHQISIRPNDRYKTAFKTRYGHFEWVVMPFGLTNAPTTFQAAMTNEFRAMLDRFVLVYLDDILVYSRTLEDHLGHLRRVLETLRRAKYKANHDKCEFVWQELEYLGHFVTPEGIFPLSDKIQAIQEWAEPRNVTDATRRSRPT</sequence>
<dbReference type="PROSITE" id="PS50878">
    <property type="entry name" value="RT_POL"/>
    <property type="match status" value="1"/>
</dbReference>
<dbReference type="GO" id="GO:0004519">
    <property type="term" value="F:endonuclease activity"/>
    <property type="evidence" value="ECO:0007669"/>
    <property type="project" value="UniProtKB-KW"/>
</dbReference>
<dbReference type="InterPro" id="IPR000477">
    <property type="entry name" value="RT_dom"/>
</dbReference>
<evidence type="ECO:0000256" key="5">
    <source>
        <dbReference type="ARBA" id="ARBA00022759"/>
    </source>
</evidence>